<dbReference type="SUPFAM" id="SSF103473">
    <property type="entry name" value="MFS general substrate transporter"/>
    <property type="match status" value="1"/>
</dbReference>
<organism evidence="10 11">
    <name type="scientific">Nocardiopsis gilva YIM 90087</name>
    <dbReference type="NCBI Taxonomy" id="1235441"/>
    <lineage>
        <taxon>Bacteria</taxon>
        <taxon>Bacillati</taxon>
        <taxon>Actinomycetota</taxon>
        <taxon>Actinomycetes</taxon>
        <taxon>Streptosporangiales</taxon>
        <taxon>Nocardiopsidaceae</taxon>
        <taxon>Nocardiopsis</taxon>
    </lineage>
</organism>
<feature type="transmembrane region" description="Helical" evidence="8">
    <location>
        <begin position="180"/>
        <end position="200"/>
    </location>
</feature>
<dbReference type="NCBIfam" id="TIGR00710">
    <property type="entry name" value="efflux_Bcr_CflA"/>
    <property type="match status" value="1"/>
</dbReference>
<evidence type="ECO:0000256" key="2">
    <source>
        <dbReference type="ARBA" id="ARBA00006236"/>
    </source>
</evidence>
<evidence type="ECO:0000313" key="11">
    <source>
        <dbReference type="Proteomes" id="UP000215005"/>
    </source>
</evidence>
<dbReference type="InterPro" id="IPR011701">
    <property type="entry name" value="MFS"/>
</dbReference>
<dbReference type="InterPro" id="IPR005829">
    <property type="entry name" value="Sugar_transporter_CS"/>
</dbReference>
<dbReference type="InterPro" id="IPR020846">
    <property type="entry name" value="MFS_dom"/>
</dbReference>
<dbReference type="GO" id="GO:1990961">
    <property type="term" value="P:xenobiotic detoxification by transmembrane export across the plasma membrane"/>
    <property type="evidence" value="ECO:0007669"/>
    <property type="project" value="InterPro"/>
</dbReference>
<dbReference type="FunFam" id="1.20.1720.10:FF:000005">
    <property type="entry name" value="Bcr/CflA family efflux transporter"/>
    <property type="match status" value="1"/>
</dbReference>
<evidence type="ECO:0000259" key="9">
    <source>
        <dbReference type="PROSITE" id="PS50850"/>
    </source>
</evidence>
<evidence type="ECO:0000256" key="1">
    <source>
        <dbReference type="ARBA" id="ARBA00004651"/>
    </source>
</evidence>
<dbReference type="PROSITE" id="PS00216">
    <property type="entry name" value="SUGAR_TRANSPORT_1"/>
    <property type="match status" value="1"/>
</dbReference>
<evidence type="ECO:0000313" key="10">
    <source>
        <dbReference type="EMBL" id="ASU82929.1"/>
    </source>
</evidence>
<keyword evidence="6 8" id="KW-1133">Transmembrane helix</keyword>
<evidence type="ECO:0000256" key="5">
    <source>
        <dbReference type="ARBA" id="ARBA00022692"/>
    </source>
</evidence>
<dbReference type="Proteomes" id="UP000215005">
    <property type="component" value="Chromosome"/>
</dbReference>
<keyword evidence="3" id="KW-0813">Transport</keyword>
<dbReference type="InterPro" id="IPR004812">
    <property type="entry name" value="Efflux_drug-R_Bcr/CmlA"/>
</dbReference>
<evidence type="ECO:0000256" key="4">
    <source>
        <dbReference type="ARBA" id="ARBA00022475"/>
    </source>
</evidence>
<gene>
    <name evidence="10" type="ORF">CDO52_09120</name>
</gene>
<dbReference type="CDD" id="cd17320">
    <property type="entry name" value="MFS_MdfA_MDR_like"/>
    <property type="match status" value="1"/>
</dbReference>
<feature type="transmembrane region" description="Helical" evidence="8">
    <location>
        <begin position="61"/>
        <end position="80"/>
    </location>
</feature>
<comment type="similarity">
    <text evidence="2">Belongs to the major facilitator superfamily. Bcr/CmlA family.</text>
</comment>
<dbReference type="EMBL" id="CP022753">
    <property type="protein sequence ID" value="ASU82929.1"/>
    <property type="molecule type" value="Genomic_DNA"/>
</dbReference>
<dbReference type="OrthoDB" id="9814303at2"/>
<dbReference type="Pfam" id="PF07690">
    <property type="entry name" value="MFS_1"/>
    <property type="match status" value="1"/>
</dbReference>
<feature type="transmembrane region" description="Helical" evidence="8">
    <location>
        <begin position="22"/>
        <end position="41"/>
    </location>
</feature>
<dbReference type="PANTHER" id="PTHR42718">
    <property type="entry name" value="MAJOR FACILITATOR SUPERFAMILY MULTIDRUG TRANSPORTER MFSC"/>
    <property type="match status" value="1"/>
</dbReference>
<feature type="transmembrane region" description="Helical" evidence="8">
    <location>
        <begin position="352"/>
        <end position="373"/>
    </location>
</feature>
<feature type="transmembrane region" description="Helical" evidence="8">
    <location>
        <begin position="229"/>
        <end position="248"/>
    </location>
</feature>
<dbReference type="RefSeq" id="WP_017617497.1">
    <property type="nucleotide sequence ID" value="NZ_ANBG01000078.1"/>
</dbReference>
<feature type="domain" description="Major facilitator superfamily (MFS) profile" evidence="9">
    <location>
        <begin position="24"/>
        <end position="410"/>
    </location>
</feature>
<accession>A0A223S4H8</accession>
<comment type="subcellular location">
    <subcellularLocation>
        <location evidence="1">Cell membrane</location>
        <topology evidence="1">Multi-pass membrane protein</topology>
    </subcellularLocation>
</comment>
<keyword evidence="7 8" id="KW-0472">Membrane</keyword>
<proteinExistence type="inferred from homology"/>
<feature type="transmembrane region" description="Helical" evidence="8">
    <location>
        <begin position="322"/>
        <end position="340"/>
    </location>
</feature>
<dbReference type="GO" id="GO:0042910">
    <property type="term" value="F:xenobiotic transmembrane transporter activity"/>
    <property type="evidence" value="ECO:0007669"/>
    <property type="project" value="InterPro"/>
</dbReference>
<evidence type="ECO:0000256" key="7">
    <source>
        <dbReference type="ARBA" id="ARBA00023136"/>
    </source>
</evidence>
<dbReference type="InterPro" id="IPR036259">
    <property type="entry name" value="MFS_trans_sf"/>
</dbReference>
<name>A0A223S4H8_9ACTN</name>
<feature type="transmembrane region" description="Helical" evidence="8">
    <location>
        <begin position="268"/>
        <end position="285"/>
    </location>
</feature>
<dbReference type="Gene3D" id="1.20.1720.10">
    <property type="entry name" value="Multidrug resistance protein D"/>
    <property type="match status" value="1"/>
</dbReference>
<dbReference type="GO" id="GO:0005886">
    <property type="term" value="C:plasma membrane"/>
    <property type="evidence" value="ECO:0007669"/>
    <property type="project" value="UniProtKB-SubCell"/>
</dbReference>
<dbReference type="KEGG" id="ngv:CDO52_09120"/>
<evidence type="ECO:0000256" key="8">
    <source>
        <dbReference type="SAM" id="Phobius"/>
    </source>
</evidence>
<feature type="transmembrane region" description="Helical" evidence="8">
    <location>
        <begin position="92"/>
        <end position="111"/>
    </location>
</feature>
<dbReference type="AlphaFoldDB" id="A0A223S4H8"/>
<dbReference type="PANTHER" id="PTHR42718:SF9">
    <property type="entry name" value="MAJOR FACILITATOR SUPERFAMILY MULTIDRUG TRANSPORTER MFSC"/>
    <property type="match status" value="1"/>
</dbReference>
<feature type="transmembrane region" description="Helical" evidence="8">
    <location>
        <begin position="150"/>
        <end position="168"/>
    </location>
</feature>
<sequence length="413" mass="41693">MESTGTEHDRAPVESEARNGRAPLLIVLALGALTALAPLSLDMYLPALPGVADDLGVPDSTAQLTLTACLLGLAVGQLVVGPLSDALGRRRPLIVGMAVYTAATFVCAFATDATALIGLRVVQGIAGASGIVIARAIVRDMFDGVRAGRFFSTLMLVSGAAPVAAPLVGGQLLRVTDWRGIFLVLGAVSAVILVLTVSAVRESLPPERRSEGALGAALQTMGGLLRDRVFTGYVLTGALAFAALFGYISGSSFVVQDIYGASAQTFSLLFGLNGVGIVITGQINGKVLLGRFRMERLLAIGLTVIAAAGAALVALALAHAPLWAVAAALFVLASGMGLILPNSTALSLQRAGHAAGAASALLGTAQFLIGAVAGPLSGLGDGSSALPMAATILTMALAACAAFVLLTRTRATD</sequence>
<keyword evidence="4" id="KW-1003">Cell membrane</keyword>
<evidence type="ECO:0000256" key="6">
    <source>
        <dbReference type="ARBA" id="ARBA00022989"/>
    </source>
</evidence>
<dbReference type="PROSITE" id="PS50850">
    <property type="entry name" value="MFS"/>
    <property type="match status" value="1"/>
</dbReference>
<evidence type="ECO:0000256" key="3">
    <source>
        <dbReference type="ARBA" id="ARBA00022448"/>
    </source>
</evidence>
<keyword evidence="5 8" id="KW-0812">Transmembrane</keyword>
<keyword evidence="11" id="KW-1185">Reference proteome</keyword>
<reference evidence="10 11" key="1">
    <citation type="submission" date="2017-08" db="EMBL/GenBank/DDBJ databases">
        <title>The complete genome sequence of Nocardiopsis gilva YIM 90087.</title>
        <authorList>
            <person name="Yin M."/>
            <person name="Tang S."/>
        </authorList>
    </citation>
    <scope>NUCLEOTIDE SEQUENCE [LARGE SCALE GENOMIC DNA]</scope>
    <source>
        <strain evidence="10 11">YIM 90087</strain>
    </source>
</reference>
<feature type="transmembrane region" description="Helical" evidence="8">
    <location>
        <begin position="117"/>
        <end position="138"/>
    </location>
</feature>
<feature type="transmembrane region" description="Helical" evidence="8">
    <location>
        <begin position="297"/>
        <end position="316"/>
    </location>
</feature>
<feature type="transmembrane region" description="Helical" evidence="8">
    <location>
        <begin position="385"/>
        <end position="406"/>
    </location>
</feature>
<protein>
    <submittedName>
        <fullName evidence="10">MFS transporter</fullName>
    </submittedName>
</protein>